<dbReference type="GO" id="GO:0000447">
    <property type="term" value="P:endonucleolytic cleavage in ITS1 to separate SSU-rRNA from 5.8S rRNA and LSU-rRNA from tricistronic rRNA transcript (SSU-rRNA, 5.8S rRNA, LSU-rRNA)"/>
    <property type="evidence" value="ECO:0007669"/>
    <property type="project" value="TreeGrafter"/>
</dbReference>
<feature type="compositionally biased region" description="Acidic residues" evidence="2">
    <location>
        <begin position="70"/>
        <end position="85"/>
    </location>
</feature>
<dbReference type="InterPro" id="IPR024626">
    <property type="entry name" value="Kri1-like_C"/>
</dbReference>
<reference evidence="4 5" key="1">
    <citation type="journal article" date="2015" name="Plant Cell">
        <title>Oil accumulation by the oleaginous diatom Fistulifera solaris as revealed by the genome and transcriptome.</title>
        <authorList>
            <person name="Tanaka T."/>
            <person name="Maeda Y."/>
            <person name="Veluchamy A."/>
            <person name="Tanaka M."/>
            <person name="Abida H."/>
            <person name="Marechal E."/>
            <person name="Bowler C."/>
            <person name="Muto M."/>
            <person name="Sunaga Y."/>
            <person name="Tanaka M."/>
            <person name="Yoshino T."/>
            <person name="Taniguchi T."/>
            <person name="Fukuda Y."/>
            <person name="Nemoto M."/>
            <person name="Matsumoto M."/>
            <person name="Wong P.S."/>
            <person name="Aburatani S."/>
            <person name="Fujibuchi W."/>
        </authorList>
    </citation>
    <scope>NUCLEOTIDE SEQUENCE [LARGE SCALE GENOMIC DNA]</scope>
    <source>
        <strain evidence="4 5">JPCC DA0580</strain>
    </source>
</reference>
<feature type="compositionally biased region" description="Basic and acidic residues" evidence="2">
    <location>
        <begin position="125"/>
        <end position="136"/>
    </location>
</feature>
<feature type="compositionally biased region" description="Basic and acidic residues" evidence="2">
    <location>
        <begin position="352"/>
        <end position="378"/>
    </location>
</feature>
<dbReference type="InParanoid" id="A0A1Z5KJ48"/>
<sequence length="786" mass="90723">MSKRAKTSVEHYSAQEKQSQMNKSSKLLLSSDEEESDKEEESEFRINKKFASAYEKRKQKQELAAHKDYDDESGSDDNDSSEDEDGKLLTTDLDVNIMKALNAIRNKEQHVYDPSTKFFDDETEKETSSSDDEVQKKTKPKRYKDVVREEILEKMRKEEEDDQEDDSHHSEEGEDNGDDQRFRYAYDDEQKAIRKAFLDSAKDESDDEGLLVIKSNDRQQMNPESEKKLKEEIAKLEATIGEKSDLVDPRGEVENGESFLLNYFKKRAWLDSERDGSGSNSDDDDHSDGEIPMKSAALRSEDDDASLDELDQADDFEAQYNFRFEEAASRIQSGAELSNISYARGQTMNTLRRKDESRREKRLARQERKALERQAKEEQLRRLKNAKRQEMEEKIKQIKTVLGDLDEGAVDEATLLQLLEGDFDPDKFESLMKETYGDDFYQKQDSQWKSDFDVRESLKTDEDGALLVGQDDAEGGLYDVGDEDEGNDVETESSNNEEGDREEDWPDDMEEEPYEDNARDETELERKVKSRMMDELYKLDYEDIIADMPTRFKYKQVKANNFGLSTEEILFCRDSTLKQFVSLKKLAPYKEDGEYVVNSRKRRRFREMARREIDELLQQEAGVDQEYVEENKKGETDQQQKKRRRKRSKKVEDETKQVPTESAKSAPNANIDVPKSKRRRKKKLNSAIESDGAHDIKNDKDGTIRENATTENSKGAEHESADDGQTKSTSKNVKKEKKGSNKDKAAKPDVKKEKKAKKKKANKSKNEKKPKVIDGVSQSRLASFGL</sequence>
<feature type="compositionally biased region" description="Basic and acidic residues" evidence="2">
    <location>
        <begin position="629"/>
        <end position="640"/>
    </location>
</feature>
<feature type="domain" description="Kri1-like C-terminal" evidence="3">
    <location>
        <begin position="530"/>
        <end position="602"/>
    </location>
</feature>
<dbReference type="InterPro" id="IPR018034">
    <property type="entry name" value="Kri1"/>
</dbReference>
<feature type="region of interest" description="Disordered" evidence="2">
    <location>
        <begin position="1"/>
        <end position="88"/>
    </location>
</feature>
<feature type="compositionally biased region" description="Acidic residues" evidence="2">
    <location>
        <begin position="301"/>
        <end position="312"/>
    </location>
</feature>
<feature type="compositionally biased region" description="Basic and acidic residues" evidence="2">
    <location>
        <begin position="516"/>
        <end position="526"/>
    </location>
</feature>
<feature type="compositionally biased region" description="Basic and acidic residues" evidence="2">
    <location>
        <begin position="143"/>
        <end position="158"/>
    </location>
</feature>
<protein>
    <submittedName>
        <fullName evidence="4">Protein KRI1</fullName>
    </submittedName>
</protein>
<feature type="compositionally biased region" description="Polar residues" evidence="2">
    <location>
        <begin position="335"/>
        <end position="350"/>
    </location>
</feature>
<feature type="compositionally biased region" description="Polar residues" evidence="2">
    <location>
        <begin position="657"/>
        <end position="668"/>
    </location>
</feature>
<feature type="region of interest" description="Disordered" evidence="2">
    <location>
        <begin position="460"/>
        <end position="526"/>
    </location>
</feature>
<dbReference type="Pfam" id="PF05178">
    <property type="entry name" value="Kri1"/>
    <property type="match status" value="1"/>
</dbReference>
<dbReference type="PANTHER" id="PTHR14490:SF5">
    <property type="entry name" value="PROTEIN KRI1 HOMOLOG"/>
    <property type="match status" value="1"/>
</dbReference>
<feature type="compositionally biased region" description="Acidic residues" evidence="2">
    <location>
        <begin position="31"/>
        <end position="42"/>
    </location>
</feature>
<feature type="region of interest" description="Disordered" evidence="2">
    <location>
        <begin position="335"/>
        <end position="378"/>
    </location>
</feature>
<dbReference type="Pfam" id="PF12936">
    <property type="entry name" value="Kri1_C"/>
    <property type="match status" value="1"/>
</dbReference>
<feature type="compositionally biased region" description="Acidic residues" evidence="2">
    <location>
        <begin position="480"/>
        <end position="515"/>
    </location>
</feature>
<dbReference type="Proteomes" id="UP000198406">
    <property type="component" value="Unassembled WGS sequence"/>
</dbReference>
<feature type="region of interest" description="Disordered" evidence="2">
    <location>
        <begin position="104"/>
        <end position="185"/>
    </location>
</feature>
<organism evidence="4 5">
    <name type="scientific">Fistulifera solaris</name>
    <name type="common">Oleaginous diatom</name>
    <dbReference type="NCBI Taxonomy" id="1519565"/>
    <lineage>
        <taxon>Eukaryota</taxon>
        <taxon>Sar</taxon>
        <taxon>Stramenopiles</taxon>
        <taxon>Ochrophyta</taxon>
        <taxon>Bacillariophyta</taxon>
        <taxon>Bacillariophyceae</taxon>
        <taxon>Bacillariophycidae</taxon>
        <taxon>Naviculales</taxon>
        <taxon>Naviculaceae</taxon>
        <taxon>Fistulifera</taxon>
    </lineage>
</organism>
<dbReference type="AlphaFoldDB" id="A0A1Z5KJ48"/>
<dbReference type="GO" id="GO:0005730">
    <property type="term" value="C:nucleolus"/>
    <property type="evidence" value="ECO:0007669"/>
    <property type="project" value="TreeGrafter"/>
</dbReference>
<dbReference type="GO" id="GO:0030686">
    <property type="term" value="C:90S preribosome"/>
    <property type="evidence" value="ECO:0007669"/>
    <property type="project" value="TreeGrafter"/>
</dbReference>
<dbReference type="OrthoDB" id="10252032at2759"/>
<dbReference type="PANTHER" id="PTHR14490">
    <property type="entry name" value="ZINC FINGER, ZZ TYPE"/>
    <property type="match status" value="1"/>
</dbReference>
<feature type="compositionally biased region" description="Basic residues" evidence="2">
    <location>
        <begin position="753"/>
        <end position="763"/>
    </location>
</feature>
<name>A0A1Z5KJ48_FISSO</name>
<evidence type="ECO:0000313" key="4">
    <source>
        <dbReference type="EMBL" id="GAX26299.1"/>
    </source>
</evidence>
<gene>
    <name evidence="4" type="ORF">FisN_16Lh135</name>
</gene>
<feature type="region of interest" description="Disordered" evidence="2">
    <location>
        <begin position="198"/>
        <end position="229"/>
    </location>
</feature>
<keyword evidence="5" id="KW-1185">Reference proteome</keyword>
<evidence type="ECO:0000313" key="5">
    <source>
        <dbReference type="Proteomes" id="UP000198406"/>
    </source>
</evidence>
<evidence type="ECO:0000259" key="3">
    <source>
        <dbReference type="Pfam" id="PF12936"/>
    </source>
</evidence>
<accession>A0A1Z5KJ48</accession>
<comment type="similarity">
    <text evidence="1">Belongs to the KRI1 family.</text>
</comment>
<proteinExistence type="inferred from homology"/>
<evidence type="ECO:0000256" key="2">
    <source>
        <dbReference type="SAM" id="MobiDB-lite"/>
    </source>
</evidence>
<feature type="compositionally biased region" description="Polar residues" evidence="2">
    <location>
        <begin position="776"/>
        <end position="786"/>
    </location>
</feature>
<evidence type="ECO:0000256" key="1">
    <source>
        <dbReference type="ARBA" id="ARBA00007473"/>
    </source>
</evidence>
<feature type="compositionally biased region" description="Basic and acidic residues" evidence="2">
    <location>
        <begin position="714"/>
        <end position="725"/>
    </location>
</feature>
<feature type="region of interest" description="Disordered" evidence="2">
    <location>
        <begin position="619"/>
        <end position="786"/>
    </location>
</feature>
<feature type="region of interest" description="Disordered" evidence="2">
    <location>
        <begin position="272"/>
        <end position="312"/>
    </location>
</feature>
<dbReference type="EMBL" id="BDSP01000240">
    <property type="protein sequence ID" value="GAX26299.1"/>
    <property type="molecule type" value="Genomic_DNA"/>
</dbReference>
<feature type="compositionally biased region" description="Basic and acidic residues" evidence="2">
    <location>
        <begin position="691"/>
        <end position="704"/>
    </location>
</feature>
<feature type="compositionally biased region" description="Basic and acidic residues" evidence="2">
    <location>
        <begin position="54"/>
        <end position="69"/>
    </location>
</feature>
<comment type="caution">
    <text evidence="4">The sequence shown here is derived from an EMBL/GenBank/DDBJ whole genome shotgun (WGS) entry which is preliminary data.</text>
</comment>
<feature type="compositionally biased region" description="Basic and acidic residues" evidence="2">
    <location>
        <begin position="738"/>
        <end position="752"/>
    </location>
</feature>